<sequence>MKAVLQRVKSASVTVDGKLISSIGKGTLVFVGVGKEDTPKEVEKMAGKVLTMQLWDDDQGGKWKKNVKDIGGEVLCVSQFTLLASTKKGKKPSFHRSAPEQLARDLYSSFFQKTQELYEKDKVKDGIFQAMMDVALVNDGPVGLDYRCEDEAVTIEIDSDPPKMDIPGTSGEESDRVKLEDLMNKMSRIQKEFKIPAELLQ</sequence>
<evidence type="ECO:0000256" key="1">
    <source>
        <dbReference type="ARBA" id="ARBA00009673"/>
    </source>
</evidence>
<evidence type="ECO:0000256" key="2">
    <source>
        <dbReference type="ARBA" id="ARBA00013056"/>
    </source>
</evidence>
<dbReference type="SUPFAM" id="SSF69500">
    <property type="entry name" value="DTD-like"/>
    <property type="match status" value="1"/>
</dbReference>
<dbReference type="EMBL" id="JAGTJR010000030">
    <property type="protein sequence ID" value="KAH7039007.1"/>
    <property type="molecule type" value="Genomic_DNA"/>
</dbReference>
<dbReference type="EC" id="3.1.1.96" evidence="2 6"/>
<comment type="catalytic activity">
    <reaction evidence="5">
        <text>a D-aminoacyl-tRNA + H2O = a tRNA + a D-alpha-amino acid + H(+)</text>
        <dbReference type="Rhea" id="RHEA:13953"/>
        <dbReference type="Rhea" id="RHEA-COMP:10123"/>
        <dbReference type="Rhea" id="RHEA-COMP:10124"/>
        <dbReference type="ChEBI" id="CHEBI:15377"/>
        <dbReference type="ChEBI" id="CHEBI:15378"/>
        <dbReference type="ChEBI" id="CHEBI:59871"/>
        <dbReference type="ChEBI" id="CHEBI:78442"/>
        <dbReference type="ChEBI" id="CHEBI:79333"/>
        <dbReference type="EC" id="3.1.1.96"/>
    </reaction>
</comment>
<comment type="subcellular location">
    <subcellularLocation>
        <location evidence="6">Cytoplasm</location>
    </subcellularLocation>
</comment>
<dbReference type="InterPro" id="IPR023509">
    <property type="entry name" value="DTD-like_sf"/>
</dbReference>
<evidence type="ECO:0000256" key="5">
    <source>
        <dbReference type="ARBA" id="ARBA00048018"/>
    </source>
</evidence>
<keyword evidence="8" id="KW-1185">Reference proteome</keyword>
<dbReference type="Pfam" id="PF02580">
    <property type="entry name" value="Tyr_Deacylase"/>
    <property type="match status" value="1"/>
</dbReference>
<dbReference type="Gene3D" id="3.50.80.10">
    <property type="entry name" value="D-tyrosyl-tRNA(Tyr) deacylase"/>
    <property type="match status" value="1"/>
</dbReference>
<dbReference type="Proteomes" id="UP000774617">
    <property type="component" value="Unassembled WGS sequence"/>
</dbReference>
<proteinExistence type="inferred from homology"/>
<dbReference type="NCBIfam" id="TIGR00256">
    <property type="entry name" value="D-aminoacyl-tRNA deacylase"/>
    <property type="match status" value="1"/>
</dbReference>
<protein>
    <recommendedName>
        <fullName evidence="3 6">D-aminoacyl-tRNA deacylase</fullName>
        <ecNumber evidence="2 6">3.1.1.96</ecNumber>
    </recommendedName>
</protein>
<keyword evidence="6" id="KW-0820">tRNA-binding</keyword>
<keyword evidence="6" id="KW-0694">RNA-binding</keyword>
<dbReference type="HAMAP" id="MF_00518">
    <property type="entry name" value="Deacylase_Dtd"/>
    <property type="match status" value="1"/>
</dbReference>
<evidence type="ECO:0000256" key="4">
    <source>
        <dbReference type="ARBA" id="ARBA00047676"/>
    </source>
</evidence>
<organism evidence="7 8">
    <name type="scientific">Macrophomina phaseolina</name>
    <dbReference type="NCBI Taxonomy" id="35725"/>
    <lineage>
        <taxon>Eukaryota</taxon>
        <taxon>Fungi</taxon>
        <taxon>Dikarya</taxon>
        <taxon>Ascomycota</taxon>
        <taxon>Pezizomycotina</taxon>
        <taxon>Dothideomycetes</taxon>
        <taxon>Dothideomycetes incertae sedis</taxon>
        <taxon>Botryosphaeriales</taxon>
        <taxon>Botryosphaeriaceae</taxon>
        <taxon>Macrophomina</taxon>
    </lineage>
</organism>
<evidence type="ECO:0000256" key="3">
    <source>
        <dbReference type="ARBA" id="ARBA00020007"/>
    </source>
</evidence>
<dbReference type="InterPro" id="IPR003732">
    <property type="entry name" value="Daa-tRNA_deacyls_DTD"/>
</dbReference>
<evidence type="ECO:0000256" key="6">
    <source>
        <dbReference type="RuleBase" id="RU003470"/>
    </source>
</evidence>
<keyword evidence="6" id="KW-0963">Cytoplasm</keyword>
<comment type="similarity">
    <text evidence="1 6">Belongs to the DTD family.</text>
</comment>
<comment type="caution">
    <text evidence="7">The sequence shown here is derived from an EMBL/GenBank/DDBJ whole genome shotgun (WGS) entry which is preliminary data.</text>
</comment>
<dbReference type="PANTHER" id="PTHR10472:SF5">
    <property type="entry name" value="D-AMINOACYL-TRNA DEACYLASE 1"/>
    <property type="match status" value="1"/>
</dbReference>
<evidence type="ECO:0000313" key="7">
    <source>
        <dbReference type="EMBL" id="KAH7039007.1"/>
    </source>
</evidence>
<evidence type="ECO:0000313" key="8">
    <source>
        <dbReference type="Proteomes" id="UP000774617"/>
    </source>
</evidence>
<gene>
    <name evidence="7" type="ORF">B0J12DRAFT_243948</name>
</gene>
<accession>A0ABQ8G2U9</accession>
<dbReference type="PANTHER" id="PTHR10472">
    <property type="entry name" value="D-TYROSYL-TRNA TYR DEACYLASE"/>
    <property type="match status" value="1"/>
</dbReference>
<reference evidence="7 8" key="1">
    <citation type="journal article" date="2021" name="Nat. Commun.">
        <title>Genetic determinants of endophytism in the Arabidopsis root mycobiome.</title>
        <authorList>
            <person name="Mesny F."/>
            <person name="Miyauchi S."/>
            <person name="Thiergart T."/>
            <person name="Pickel B."/>
            <person name="Atanasova L."/>
            <person name="Karlsson M."/>
            <person name="Huettel B."/>
            <person name="Barry K.W."/>
            <person name="Haridas S."/>
            <person name="Chen C."/>
            <person name="Bauer D."/>
            <person name="Andreopoulos W."/>
            <person name="Pangilinan J."/>
            <person name="LaButti K."/>
            <person name="Riley R."/>
            <person name="Lipzen A."/>
            <person name="Clum A."/>
            <person name="Drula E."/>
            <person name="Henrissat B."/>
            <person name="Kohler A."/>
            <person name="Grigoriev I.V."/>
            <person name="Martin F.M."/>
            <person name="Hacquard S."/>
        </authorList>
    </citation>
    <scope>NUCLEOTIDE SEQUENCE [LARGE SCALE GENOMIC DNA]</scope>
    <source>
        <strain evidence="7 8">MPI-SDFR-AT-0080</strain>
    </source>
</reference>
<keyword evidence="6" id="KW-0378">Hydrolase</keyword>
<comment type="catalytic activity">
    <reaction evidence="4">
        <text>glycyl-tRNA(Ala) + H2O = tRNA(Ala) + glycine + H(+)</text>
        <dbReference type="Rhea" id="RHEA:53744"/>
        <dbReference type="Rhea" id="RHEA-COMP:9657"/>
        <dbReference type="Rhea" id="RHEA-COMP:13640"/>
        <dbReference type="ChEBI" id="CHEBI:15377"/>
        <dbReference type="ChEBI" id="CHEBI:15378"/>
        <dbReference type="ChEBI" id="CHEBI:57305"/>
        <dbReference type="ChEBI" id="CHEBI:78442"/>
        <dbReference type="ChEBI" id="CHEBI:78522"/>
        <dbReference type="EC" id="3.1.1.96"/>
    </reaction>
</comment>
<name>A0ABQ8G2U9_9PEZI</name>